<reference evidence="2 4" key="3">
    <citation type="journal article" date="2015" name="BMC Genomics">
        <title>The completed genome sequence of the pathogenic ascomycete fungus Fusarium graminearum.</title>
        <authorList>
            <person name="King R."/>
            <person name="Urban M."/>
            <person name="Hammond-Kosack M.C."/>
            <person name="Hassani-Pak K."/>
            <person name="Hammond-Kosack K.E."/>
        </authorList>
    </citation>
    <scope>NUCLEOTIDE SEQUENCE [LARGE SCALE GENOMIC DNA]</scope>
    <source>
        <strain evidence="4">ATCC MYA-4620 / CBS 123657 / FGSC 9075 / NRRL 31084 / PH-1</strain>
        <strain evidence="2">PH-1</strain>
    </source>
</reference>
<feature type="region of interest" description="Disordered" evidence="1">
    <location>
        <begin position="374"/>
        <end position="500"/>
    </location>
</feature>
<accession>A0A0E0RPJ1</accession>
<evidence type="ECO:0000313" key="4">
    <source>
        <dbReference type="Proteomes" id="UP000070720"/>
    </source>
</evidence>
<reference evidence="3 4" key="1">
    <citation type="journal article" date="2007" name="Science">
        <title>The Fusarium graminearum genome reveals a link between localized polymorphism and pathogen specialization.</title>
        <authorList>
            <person name="Cuomo C.A."/>
            <person name="Gueldener U."/>
            <person name="Xu J.-R."/>
            <person name="Trail F."/>
            <person name="Turgeon B.G."/>
            <person name="Di Pietro A."/>
            <person name="Walton J.D."/>
            <person name="Ma L.-J."/>
            <person name="Baker S.E."/>
            <person name="Rep M."/>
            <person name="Adam G."/>
            <person name="Antoniw J."/>
            <person name="Baldwin T."/>
            <person name="Calvo S.E."/>
            <person name="Chang Y.-L."/>
            <person name="DeCaprio D."/>
            <person name="Gale L.R."/>
            <person name="Gnerre S."/>
            <person name="Goswami R.S."/>
            <person name="Hammond-Kosack K."/>
            <person name="Harris L.J."/>
            <person name="Hilburn K."/>
            <person name="Kennell J.C."/>
            <person name="Kroken S."/>
            <person name="Magnuson J.K."/>
            <person name="Mannhaupt G."/>
            <person name="Mauceli E.W."/>
            <person name="Mewes H.-W."/>
            <person name="Mitterbauer R."/>
            <person name="Muehlbauer G."/>
            <person name="Muensterkoetter M."/>
            <person name="Nelson D."/>
            <person name="O'Donnell K."/>
            <person name="Ouellet T."/>
            <person name="Qi W."/>
            <person name="Quesneville H."/>
            <person name="Roncero M.I.G."/>
            <person name="Seong K.-Y."/>
            <person name="Tetko I.V."/>
            <person name="Urban M."/>
            <person name="Waalwijk C."/>
            <person name="Ward T.J."/>
            <person name="Yao J."/>
            <person name="Birren B.W."/>
            <person name="Kistler H.C."/>
        </authorList>
    </citation>
    <scope>NUCLEOTIDE SEQUENCE [LARGE SCALE GENOMIC DNA]</scope>
    <source>
        <strain evidence="4">ATCC MYA-4620 / CBS 123657 / FGSC 9075 / NRRL 31084 / PH-1</strain>
        <strain evidence="3">PH-1 / ATCC MYA-4620 / FGSC 9075 / NRRL 31084</strain>
    </source>
</reference>
<evidence type="ECO:0000256" key="1">
    <source>
        <dbReference type="SAM" id="MobiDB-lite"/>
    </source>
</evidence>
<dbReference type="InParanoid" id="A0A098D5F1"/>
<dbReference type="Proteomes" id="UP000070720">
    <property type="component" value="Chromosome 1"/>
</dbReference>
<keyword evidence="4" id="KW-1185">Reference proteome</keyword>
<feature type="compositionally biased region" description="Low complexity" evidence="1">
    <location>
        <begin position="436"/>
        <end position="446"/>
    </location>
</feature>
<dbReference type="VEuPathDB" id="FungiDB:FGRAMPH1_01G02729"/>
<organism evidence="2 4">
    <name type="scientific">Gibberella zeae (strain ATCC MYA-4620 / CBS 123657 / FGSC 9075 / NRRL 31084 / PH-1)</name>
    <name type="common">Wheat head blight fungus</name>
    <name type="synonym">Fusarium graminearum</name>
    <dbReference type="NCBI Taxonomy" id="229533"/>
    <lineage>
        <taxon>Eukaryota</taxon>
        <taxon>Fungi</taxon>
        <taxon>Dikarya</taxon>
        <taxon>Ascomycota</taxon>
        <taxon>Pezizomycotina</taxon>
        <taxon>Sordariomycetes</taxon>
        <taxon>Hypocreomycetidae</taxon>
        <taxon>Hypocreales</taxon>
        <taxon>Nectriaceae</taxon>
        <taxon>Fusarium</taxon>
    </lineage>
</organism>
<name>A0A098D5F1_GIBZE</name>
<feature type="compositionally biased region" description="Basic and acidic residues" evidence="1">
    <location>
        <begin position="401"/>
        <end position="423"/>
    </location>
</feature>
<evidence type="ECO:0000313" key="3">
    <source>
        <dbReference type="EnsemblFungi" id="CEF73166"/>
    </source>
</evidence>
<reference evidence="3" key="4">
    <citation type="submission" date="2017-01" db="UniProtKB">
        <authorList>
            <consortium name="EnsemblFungi"/>
        </authorList>
    </citation>
    <scope>IDENTIFICATION</scope>
    <source>
        <strain evidence="3">PH-1 / ATCC MYA-4620 / FGSC 9075 / NRRL 31084</strain>
    </source>
</reference>
<dbReference type="EMBL" id="HG970332">
    <property type="protein sequence ID" value="CEF73166.1"/>
    <property type="molecule type" value="Genomic_DNA"/>
</dbReference>
<sequence>MAGPLSRSNDDRVDGGQYRAPGFASHIAKLRVKNNENIRTVFAAGSGVKSAPSGSDAIVEDNDYDYNNYDYDYYNYDCDDKNDGRLWFQPWALPKLRRQKHILDWHGRNEAYEPLWADSELEDAYYTAIEKVSDFNNLPLWSAADSMKNDKNGTEETDDDTEFDLLQDKAVYTTVDEVAFKEAQDKFIYIRKHLSSLDDVKRFLKSANTANIEIYKKIVERYDIVLLSPPPRATLELNDSKIQCVSKGIQTLPDATLSQAKPLLDRIISDADYLKKFQYHHHQNLNNLRLFMQEVEPNRTRDTTRPDSSGGVIAGFSSGVVDYTPLPIHPTLSSTSLTSSITQENDSPSITIEPTARASELAPQVPSYIDLTTQENDVSSTTAKSSAKPSKSTAVSARRTPIPDKAMRASKHYDSEAVKRKSEAVALGSRKKKHSSFAAAATNSASHRSESRVGKQKLRVTKSTTQRTTQKPSSTDNPLPSDSDTSMSDWPDPNSDEEMK</sequence>
<protein>
    <submittedName>
        <fullName evidence="2">Chromosome 1, complete genome</fullName>
    </submittedName>
</protein>
<feature type="compositionally biased region" description="Low complexity" evidence="1">
    <location>
        <begin position="378"/>
        <end position="397"/>
    </location>
</feature>
<reference evidence="3 4" key="2">
    <citation type="journal article" date="2010" name="Nature">
        <title>Comparative genomics reveals mobile pathogenicity chromosomes in Fusarium.</title>
        <authorList>
            <person name="Ma L.J."/>
            <person name="van der Does H.C."/>
            <person name="Borkovich K.A."/>
            <person name="Coleman J.J."/>
            <person name="Daboussi M.J."/>
            <person name="Di Pietro A."/>
            <person name="Dufresne M."/>
            <person name="Freitag M."/>
            <person name="Grabherr M."/>
            <person name="Henrissat B."/>
            <person name="Houterman P.M."/>
            <person name="Kang S."/>
            <person name="Shim W.B."/>
            <person name="Woloshuk C."/>
            <person name="Xie X."/>
            <person name="Xu J.R."/>
            <person name="Antoniw J."/>
            <person name="Baker S.E."/>
            <person name="Bluhm B.H."/>
            <person name="Breakspear A."/>
            <person name="Brown D.W."/>
            <person name="Butchko R.A."/>
            <person name="Chapman S."/>
            <person name="Coulson R."/>
            <person name="Coutinho P.M."/>
            <person name="Danchin E.G."/>
            <person name="Diener A."/>
            <person name="Gale L.R."/>
            <person name="Gardiner D.M."/>
            <person name="Goff S."/>
            <person name="Hammond-Kosack K.E."/>
            <person name="Hilburn K."/>
            <person name="Hua-Van A."/>
            <person name="Jonkers W."/>
            <person name="Kazan K."/>
            <person name="Kodira C.D."/>
            <person name="Koehrsen M."/>
            <person name="Kumar L."/>
            <person name="Lee Y.H."/>
            <person name="Li L."/>
            <person name="Manners J.M."/>
            <person name="Miranda-Saavedra D."/>
            <person name="Mukherjee M."/>
            <person name="Park G."/>
            <person name="Park J."/>
            <person name="Park S.Y."/>
            <person name="Proctor R.H."/>
            <person name="Regev A."/>
            <person name="Ruiz-Roldan M.C."/>
            <person name="Sain D."/>
            <person name="Sakthikumar S."/>
            <person name="Sykes S."/>
            <person name="Schwartz D.C."/>
            <person name="Turgeon B.G."/>
            <person name="Wapinski I."/>
            <person name="Yoder O."/>
            <person name="Young S."/>
            <person name="Zeng Q."/>
            <person name="Zhou S."/>
            <person name="Galagan J."/>
            <person name="Cuomo C.A."/>
            <person name="Kistler H.C."/>
            <person name="Rep M."/>
        </authorList>
    </citation>
    <scope>GENOME REANNOTATION</scope>
    <source>
        <strain evidence="4">ATCC MYA-4620 / CBS 123657 / FGSC 9075 / NRRL 31084 / PH-1</strain>
        <strain evidence="3">PH-1 / ATCC MYA-4620 / FGSC 9075 / NRRL 31084</strain>
    </source>
</reference>
<proteinExistence type="predicted"/>
<accession>A0A098D5F1</accession>
<feature type="compositionally biased region" description="Polar residues" evidence="1">
    <location>
        <begin position="461"/>
        <end position="488"/>
    </location>
</feature>
<dbReference type="AlphaFoldDB" id="A0A098D5F1"/>
<dbReference type="EnsemblFungi" id="CEF73166">
    <property type="protein sequence ID" value="CEF73166"/>
    <property type="gene ID" value="FGRRES_15827"/>
</dbReference>
<evidence type="ECO:0000313" key="2">
    <source>
        <dbReference type="EMBL" id="CEF73166.1"/>
    </source>
</evidence>
<gene>
    <name evidence="2" type="ORF">FGRAMPH1_01T02729</name>
</gene>